<evidence type="ECO:0000259" key="18">
    <source>
        <dbReference type="PROSITE" id="PS50939"/>
    </source>
</evidence>
<evidence type="ECO:0000256" key="2">
    <source>
        <dbReference type="ARBA" id="ARBA00004613"/>
    </source>
</evidence>
<evidence type="ECO:0000256" key="7">
    <source>
        <dbReference type="ARBA" id="ARBA00022588"/>
    </source>
</evidence>
<dbReference type="Pfam" id="PF03188">
    <property type="entry name" value="Cytochrom_B561"/>
    <property type="match status" value="1"/>
</dbReference>
<keyword evidence="20" id="KW-1185">Reference proteome</keyword>
<dbReference type="InterPro" id="IPR002861">
    <property type="entry name" value="Reeler_dom"/>
</dbReference>
<keyword evidence="7" id="KW-0399">Innate immunity</keyword>
<gene>
    <name evidence="21" type="primary">LOC101860119</name>
</gene>
<dbReference type="CDD" id="cd08544">
    <property type="entry name" value="Reeler"/>
    <property type="match status" value="1"/>
</dbReference>
<evidence type="ECO:0000256" key="17">
    <source>
        <dbReference type="SAM" id="SignalP"/>
    </source>
</evidence>
<feature type="domain" description="Reelin" evidence="19">
    <location>
        <begin position="18"/>
        <end position="185"/>
    </location>
</feature>
<keyword evidence="6" id="KW-0929">Antimicrobial</keyword>
<evidence type="ECO:0000256" key="14">
    <source>
        <dbReference type="ARBA" id="ARBA00023136"/>
    </source>
</evidence>
<evidence type="ECO:0000256" key="1">
    <source>
        <dbReference type="ARBA" id="ARBA00004370"/>
    </source>
</evidence>
<dbReference type="InterPro" id="IPR006593">
    <property type="entry name" value="Cyt_b561/ferric_Rdtase_TM"/>
</dbReference>
<dbReference type="Proteomes" id="UP000694888">
    <property type="component" value="Unplaced"/>
</dbReference>
<dbReference type="PANTHER" id="PTHR45828:SF9">
    <property type="entry name" value="CELL WALL INTEGRITY AND STRESS RESPONSE COMPONENT 4-LIKE-RELATED"/>
    <property type="match status" value="1"/>
</dbReference>
<keyword evidence="5" id="KW-0964">Secreted</keyword>
<dbReference type="Gene3D" id="2.60.40.4060">
    <property type="entry name" value="Reeler domain"/>
    <property type="match status" value="1"/>
</dbReference>
<evidence type="ECO:0000256" key="11">
    <source>
        <dbReference type="ARBA" id="ARBA00022982"/>
    </source>
</evidence>
<dbReference type="Pfam" id="PF02014">
    <property type="entry name" value="Reeler"/>
    <property type="match status" value="1"/>
</dbReference>
<dbReference type="GeneID" id="101860119"/>
<dbReference type="CDD" id="cd08760">
    <property type="entry name" value="Cyt_b561_FRRS1_like"/>
    <property type="match status" value="1"/>
</dbReference>
<evidence type="ECO:0000256" key="6">
    <source>
        <dbReference type="ARBA" id="ARBA00022529"/>
    </source>
</evidence>
<dbReference type="RefSeq" id="XP_012942585.1">
    <property type="nucleotide sequence ID" value="XM_013087131.2"/>
</dbReference>
<evidence type="ECO:0000256" key="12">
    <source>
        <dbReference type="ARBA" id="ARBA00022989"/>
    </source>
</evidence>
<keyword evidence="8 16" id="KW-0812">Transmembrane</keyword>
<proteinExistence type="inferred from homology"/>
<dbReference type="PANTHER" id="PTHR45828">
    <property type="entry name" value="CYTOCHROME B561/FERRIC REDUCTASE TRANSMEMBRANE"/>
    <property type="match status" value="1"/>
</dbReference>
<feature type="transmembrane region" description="Helical" evidence="16">
    <location>
        <begin position="433"/>
        <end position="452"/>
    </location>
</feature>
<evidence type="ECO:0000256" key="9">
    <source>
        <dbReference type="ARBA" id="ARBA00022729"/>
    </source>
</evidence>
<keyword evidence="12 16" id="KW-1133">Transmembrane helix</keyword>
<evidence type="ECO:0000256" key="15">
    <source>
        <dbReference type="ARBA" id="ARBA00023180"/>
    </source>
</evidence>
<keyword evidence="4" id="KW-0813">Transport</keyword>
<feature type="domain" description="Cytochrome b561" evidence="18">
    <location>
        <begin position="352"/>
        <end position="555"/>
    </location>
</feature>
<feature type="chain" id="PRO_5046961254" evidence="17">
    <location>
        <begin position="24"/>
        <end position="614"/>
    </location>
</feature>
<keyword evidence="14 16" id="KW-0472">Membrane</keyword>
<keyword evidence="11" id="KW-0249">Electron transport</keyword>
<protein>
    <submittedName>
        <fullName evidence="21">Ferric-chelate reductase 1 homolog</fullName>
    </submittedName>
</protein>
<evidence type="ECO:0000256" key="16">
    <source>
        <dbReference type="SAM" id="Phobius"/>
    </source>
</evidence>
<dbReference type="PROSITE" id="PS51019">
    <property type="entry name" value="REELIN"/>
    <property type="match status" value="1"/>
</dbReference>
<dbReference type="InterPro" id="IPR042307">
    <property type="entry name" value="Reeler_sf"/>
</dbReference>
<evidence type="ECO:0000256" key="8">
    <source>
        <dbReference type="ARBA" id="ARBA00022692"/>
    </source>
</evidence>
<evidence type="ECO:0000256" key="4">
    <source>
        <dbReference type="ARBA" id="ARBA00022448"/>
    </source>
</evidence>
<evidence type="ECO:0000259" key="19">
    <source>
        <dbReference type="PROSITE" id="PS51019"/>
    </source>
</evidence>
<dbReference type="PROSITE" id="PS50939">
    <property type="entry name" value="CYTOCHROME_B561"/>
    <property type="match status" value="1"/>
</dbReference>
<evidence type="ECO:0000256" key="10">
    <source>
        <dbReference type="ARBA" id="ARBA00022859"/>
    </source>
</evidence>
<dbReference type="Gene3D" id="1.20.120.1770">
    <property type="match status" value="1"/>
</dbReference>
<organism evidence="20 21">
    <name type="scientific">Aplysia californica</name>
    <name type="common">California sea hare</name>
    <dbReference type="NCBI Taxonomy" id="6500"/>
    <lineage>
        <taxon>Eukaryota</taxon>
        <taxon>Metazoa</taxon>
        <taxon>Spiralia</taxon>
        <taxon>Lophotrochozoa</taxon>
        <taxon>Mollusca</taxon>
        <taxon>Gastropoda</taxon>
        <taxon>Heterobranchia</taxon>
        <taxon>Euthyneura</taxon>
        <taxon>Tectipleura</taxon>
        <taxon>Aplysiida</taxon>
        <taxon>Aplysioidea</taxon>
        <taxon>Aplysiidae</taxon>
        <taxon>Aplysia</taxon>
    </lineage>
</organism>
<accession>A0ABM1A7Z6</accession>
<sequence length="614" mass="69203">MEYTDRTLRILACVVQLLALAQGFSFGAPTGTCWTMYPKHSNIPRQSSPSPFTVTLSPQKYSPGELITVTIAAPDRRNFTGFQIGAHRQTENTEEIVGQFTDYPGDKVTVFTCFGGFKNMATHWNSKPTDSIALGWQAPPDNVGNVSFLATVVADYSTFWIDVTAELSPQDESLAVAAPFYPAIPLQTNITDIDLSSCGESKGCFLYPRHCSDTDCLAAVTYEYREDTKDVRMELYTDAADIFNYISVALSEDTLMGHYDETFTCVSNHGEMSVQQGYNPEYHNGRMFTRFISDTKIKHSDGRLHCSFTVPLLTEIYSVNQETPQFQYKTTPISLERAWYLQLAWGDAMPGSDVIAYHKEMPPVTDDPVDVRKVKVERGSAYHILVHVHVVVMVIAWVFLTGLLSVVSRHYKQWYPKKTWCGTKIWFQIHREMALLVVALTAVGLFCVFYHYGSEIRKFAVPHAYVGLAVTAGVGVQVLMGFLRPGGDHKLRPLYNWGHFALGHLTHITAAVTMFLAYDIEHINRDMRRFGYVTLSVWLVVQVLWYLVFEILSWRQKKAKSSDSYAIETVSKDLQIAEKDGNVHGDCRHSLLFTIYVVCLAAVCIAVSLSFNLY</sequence>
<evidence type="ECO:0000313" key="20">
    <source>
        <dbReference type="Proteomes" id="UP000694888"/>
    </source>
</evidence>
<name>A0ABM1A7Z6_APLCA</name>
<keyword evidence="15" id="KW-0325">Glycoprotein</keyword>
<evidence type="ECO:0000313" key="21">
    <source>
        <dbReference type="RefSeq" id="XP_012942585.1"/>
    </source>
</evidence>
<keyword evidence="13" id="KW-0044">Antibiotic</keyword>
<feature type="signal peptide" evidence="17">
    <location>
        <begin position="1"/>
        <end position="23"/>
    </location>
</feature>
<dbReference type="InterPro" id="IPR051237">
    <property type="entry name" value="Ferric-chelate_Red/DefProt"/>
</dbReference>
<comment type="similarity">
    <text evidence="3">Belongs to the insect defense protein family.</text>
</comment>
<comment type="subcellular location">
    <subcellularLocation>
        <location evidence="1">Membrane</location>
    </subcellularLocation>
    <subcellularLocation>
        <location evidence="2">Secreted</location>
    </subcellularLocation>
</comment>
<feature type="transmembrane region" description="Helical" evidence="16">
    <location>
        <begin position="384"/>
        <end position="407"/>
    </location>
</feature>
<evidence type="ECO:0000256" key="13">
    <source>
        <dbReference type="ARBA" id="ARBA00023022"/>
    </source>
</evidence>
<feature type="transmembrane region" description="Helical" evidence="16">
    <location>
        <begin position="530"/>
        <end position="552"/>
    </location>
</feature>
<reference evidence="21" key="1">
    <citation type="submission" date="2025-08" db="UniProtKB">
        <authorList>
            <consortium name="RefSeq"/>
        </authorList>
    </citation>
    <scope>IDENTIFICATION</scope>
</reference>
<feature type="transmembrane region" description="Helical" evidence="16">
    <location>
        <begin position="495"/>
        <end position="518"/>
    </location>
</feature>
<dbReference type="SMART" id="SM00665">
    <property type="entry name" value="B561"/>
    <property type="match status" value="1"/>
</dbReference>
<keyword evidence="9 17" id="KW-0732">Signal</keyword>
<evidence type="ECO:0000256" key="3">
    <source>
        <dbReference type="ARBA" id="ARBA00008501"/>
    </source>
</evidence>
<evidence type="ECO:0000256" key="5">
    <source>
        <dbReference type="ARBA" id="ARBA00022525"/>
    </source>
</evidence>
<feature type="transmembrane region" description="Helical" evidence="16">
    <location>
        <begin position="591"/>
        <end position="611"/>
    </location>
</feature>
<feature type="transmembrane region" description="Helical" evidence="16">
    <location>
        <begin position="464"/>
        <end position="483"/>
    </location>
</feature>
<keyword evidence="10" id="KW-0391">Immunity</keyword>